<dbReference type="Pfam" id="PF16565">
    <property type="entry name" value="MIT_C"/>
    <property type="match status" value="1"/>
</dbReference>
<keyword evidence="4" id="KW-0645">Protease</keyword>
<dbReference type="InterPro" id="IPR038113">
    <property type="entry name" value="MITD1_C_sf"/>
</dbReference>
<comment type="caution">
    <text evidence="4">The sequence shown here is derived from an EMBL/GenBank/DDBJ whole genome shotgun (WGS) entry which is preliminary data.</text>
</comment>
<accession>A0A5C7F9U1</accession>
<protein>
    <submittedName>
        <fullName evidence="4">BREX system Lon protease-like protein BrxL</fullName>
    </submittedName>
</protein>
<sequence length="693" mass="79812">MTPFDQRINDAFPGKVVRKDLTSLVKGNAVVPTFVLEYLLGQYCATDEEDTIREGVEMVKKILGKHYVHREQAELIKSQIRDRGTYRVIDRLSVELDDRQDVHVATFTNLGLKRVPLRDEWVRRFPKLLTGGVWCLIDVAYESREERDAVPWLVENVKPIQLSKFDFVDYLLGRDKFTTEEWMDVLMQSIGFNPEHFGRRNKMLQLTRLISFTERNFNFIELGPKGTGKSHVFSEFSPHGMLISGGEVTLAKLFVNNASGKIGLVGYWDSVAFDEFAGPEKRIPQNLVDVMKNYMANKTFSRGRESLGAEASMAFIGNTKRSVNYMLKHTDLFEQLPKAYYDTAFLDRLHFYLPGWEVDIIRGEMFTAGFGFIVDYLAEILRFLRSEDFGTYYQKYFSLDATIATRDRTAIHKTFGGLMKVLFPGGECTKEEVRELLEFAIEGRRRVKLQLMKMDETFREREVRFVYLDKETETEHEVITLEELQYDRALSGARTQVQSKDEKSRVEKPGTVDPEAVESLATAPVEAQEPERLPTGINIVVKENQRGVSYENLFGDYLKGVSEIHIVDPYIRHFYQVKNLHELCRLVYRQKEPGDEVCIHLITNAKPEEHAEVEKLLCQLESSLFASGIDLSFDIQPDRAQHDRYIETDTGYKIILGRGLDIFQPYDLNDHFALANTVQEERSCKGFEVTIVG</sequence>
<feature type="region of interest" description="Disordered" evidence="1">
    <location>
        <begin position="492"/>
        <end position="514"/>
    </location>
</feature>
<reference evidence="4 5" key="1">
    <citation type="submission" date="2019-08" db="EMBL/GenBank/DDBJ databases">
        <title>Lewinella sp. strain SSH13 Genome sequencing and assembly.</title>
        <authorList>
            <person name="Kim I."/>
        </authorList>
    </citation>
    <scope>NUCLEOTIDE SEQUENCE [LARGE SCALE GENOMIC DNA]</scope>
    <source>
        <strain evidence="4 5">SSH13</strain>
    </source>
</reference>
<dbReference type="EMBL" id="VOXD01000040">
    <property type="protein sequence ID" value="TXF86320.1"/>
    <property type="molecule type" value="Genomic_DNA"/>
</dbReference>
<evidence type="ECO:0000259" key="3">
    <source>
        <dbReference type="Pfam" id="PF20442"/>
    </source>
</evidence>
<dbReference type="Proteomes" id="UP000321907">
    <property type="component" value="Unassembled WGS sequence"/>
</dbReference>
<keyword evidence="4" id="KW-0378">Hydrolase</keyword>
<dbReference type="InterPro" id="IPR046838">
    <property type="entry name" value="BrxL_N"/>
</dbReference>
<evidence type="ECO:0000313" key="5">
    <source>
        <dbReference type="Proteomes" id="UP000321907"/>
    </source>
</evidence>
<evidence type="ECO:0000259" key="2">
    <source>
        <dbReference type="Pfam" id="PF16565"/>
    </source>
</evidence>
<gene>
    <name evidence="4" type="primary">brxL</name>
    <name evidence="4" type="ORF">FUA23_19570</name>
</gene>
<dbReference type="Gene3D" id="3.30.870.30">
    <property type="entry name" value="MITD, C-terminal phospholipase D-like domain"/>
    <property type="match status" value="1"/>
</dbReference>
<dbReference type="AlphaFoldDB" id="A0A5C7F9U1"/>
<name>A0A5C7F9U1_9BACT</name>
<dbReference type="InterPro" id="IPR014061">
    <property type="entry name" value="BrxL-like"/>
</dbReference>
<keyword evidence="5" id="KW-1185">Reference proteome</keyword>
<feature type="domain" description="BREX system Lon protease-like BrxL N-terminal" evidence="3">
    <location>
        <begin position="11"/>
        <end position="141"/>
    </location>
</feature>
<evidence type="ECO:0000256" key="1">
    <source>
        <dbReference type="SAM" id="MobiDB-lite"/>
    </source>
</evidence>
<evidence type="ECO:0000313" key="4">
    <source>
        <dbReference type="EMBL" id="TXF86320.1"/>
    </source>
</evidence>
<dbReference type="NCBIfam" id="TIGR02688">
    <property type="entry name" value="BREX system Lon protease-like protein BrxL"/>
    <property type="match status" value="1"/>
</dbReference>
<dbReference type="InterPro" id="IPR032341">
    <property type="entry name" value="MITD1_C"/>
</dbReference>
<dbReference type="GO" id="GO:0008233">
    <property type="term" value="F:peptidase activity"/>
    <property type="evidence" value="ECO:0007669"/>
    <property type="project" value="UniProtKB-KW"/>
</dbReference>
<dbReference type="GO" id="GO:0006508">
    <property type="term" value="P:proteolysis"/>
    <property type="evidence" value="ECO:0007669"/>
    <property type="project" value="UniProtKB-KW"/>
</dbReference>
<dbReference type="OrthoDB" id="5297084at2"/>
<organism evidence="4 5">
    <name type="scientific">Neolewinella aurantiaca</name>
    <dbReference type="NCBI Taxonomy" id="2602767"/>
    <lineage>
        <taxon>Bacteria</taxon>
        <taxon>Pseudomonadati</taxon>
        <taxon>Bacteroidota</taxon>
        <taxon>Saprospiria</taxon>
        <taxon>Saprospirales</taxon>
        <taxon>Lewinellaceae</taxon>
        <taxon>Neolewinella</taxon>
    </lineage>
</organism>
<feature type="compositionally biased region" description="Basic and acidic residues" evidence="1">
    <location>
        <begin position="499"/>
        <end position="510"/>
    </location>
</feature>
<proteinExistence type="predicted"/>
<dbReference type="Pfam" id="PF20442">
    <property type="entry name" value="BrxL_N"/>
    <property type="match status" value="1"/>
</dbReference>
<dbReference type="RefSeq" id="WP_147932467.1">
    <property type="nucleotide sequence ID" value="NZ_VOXD01000040.1"/>
</dbReference>
<dbReference type="Pfam" id="PF13337">
    <property type="entry name" value="BrxL_ATPase"/>
    <property type="match status" value="1"/>
</dbReference>
<feature type="domain" description="MITD1 C-terminal phospholipase D-like" evidence="2">
    <location>
        <begin position="547"/>
        <end position="692"/>
    </location>
</feature>